<protein>
    <submittedName>
        <fullName evidence="3">LPS export ABC transporter periplasmic protein LptC</fullName>
    </submittedName>
</protein>
<dbReference type="EMBL" id="JALKCH010000005">
    <property type="protein sequence ID" value="MCK0197024.1"/>
    <property type="molecule type" value="Genomic_DNA"/>
</dbReference>
<comment type="caution">
    <text evidence="3">The sequence shown here is derived from an EMBL/GenBank/DDBJ whole genome shotgun (WGS) entry which is preliminary data.</text>
</comment>
<feature type="region of interest" description="Disordered" evidence="1">
    <location>
        <begin position="1"/>
        <end position="25"/>
    </location>
</feature>
<feature type="region of interest" description="Disordered" evidence="1">
    <location>
        <begin position="30"/>
        <end position="49"/>
    </location>
</feature>
<organism evidence="3 4">
    <name type="scientific">Ancylobacter crimeensis</name>
    <dbReference type="NCBI Taxonomy" id="2579147"/>
    <lineage>
        <taxon>Bacteria</taxon>
        <taxon>Pseudomonadati</taxon>
        <taxon>Pseudomonadota</taxon>
        <taxon>Alphaproteobacteria</taxon>
        <taxon>Hyphomicrobiales</taxon>
        <taxon>Xanthobacteraceae</taxon>
        <taxon>Ancylobacter</taxon>
    </lineage>
</organism>
<dbReference type="Gene3D" id="2.60.450.10">
    <property type="entry name" value="Lipopolysaccharide (LPS) transport protein A like domain"/>
    <property type="match status" value="1"/>
</dbReference>
<evidence type="ECO:0000256" key="1">
    <source>
        <dbReference type="SAM" id="MobiDB-lite"/>
    </source>
</evidence>
<name>A0ABT0DAP5_9HYPH</name>
<keyword evidence="2" id="KW-1133">Transmembrane helix</keyword>
<dbReference type="InterPro" id="IPR010664">
    <property type="entry name" value="LipoPS_assembly_LptC-rel"/>
</dbReference>
<sequence>MNRHATSQEVADSQDDPRTAAPGADAHAAAHASMLEGATSRAESPADFTSSRRHSRWVRLLRIALPVGVALGLAIAGGIAWFDPVRIAANLPVELGRVSMNGNKVVMDLPKLSGFTADNRGYNVTASTASQDLTNPDQIDLRDIRARLEMADQGWAKLEANSGQYNTKSQQMRLADGVHFSTASGYGGELKDADIDVKSGIIASRQPVLLTYLDGRLTADTMEVQQKDSRALFTGNVTLVFKLPPPGRKAGDPPPAEMTAPPPEGGDTVPETTPAQRDGARAVGRSVNWADASGAGAMSFEPSNAPADMWRAPTR</sequence>
<feature type="transmembrane region" description="Helical" evidence="2">
    <location>
        <begin position="60"/>
        <end position="82"/>
    </location>
</feature>
<proteinExistence type="predicted"/>
<dbReference type="Pfam" id="PF06835">
    <property type="entry name" value="LptC"/>
    <property type="match status" value="1"/>
</dbReference>
<gene>
    <name evidence="3" type="primary">lptC</name>
    <name evidence="3" type="ORF">MWN34_08875</name>
</gene>
<dbReference type="RefSeq" id="WP_247028589.1">
    <property type="nucleotide sequence ID" value="NZ_JALKCH010000005.1"/>
</dbReference>
<feature type="compositionally biased region" description="Polar residues" evidence="1">
    <location>
        <begin position="1"/>
        <end position="11"/>
    </location>
</feature>
<reference evidence="3 4" key="1">
    <citation type="submission" date="2022-04" db="EMBL/GenBank/DDBJ databases">
        <authorList>
            <person name="Grouzdev D.S."/>
            <person name="Pantiukh K.S."/>
            <person name="Krutkina M.S."/>
        </authorList>
    </citation>
    <scope>NUCLEOTIDE SEQUENCE [LARGE SCALE GENOMIC DNA]</scope>
    <source>
        <strain evidence="3 4">6x-1</strain>
    </source>
</reference>
<keyword evidence="4" id="KW-1185">Reference proteome</keyword>
<keyword evidence="2" id="KW-0812">Transmembrane</keyword>
<evidence type="ECO:0000313" key="4">
    <source>
        <dbReference type="Proteomes" id="UP001203284"/>
    </source>
</evidence>
<evidence type="ECO:0000313" key="3">
    <source>
        <dbReference type="EMBL" id="MCK0197024.1"/>
    </source>
</evidence>
<keyword evidence="2" id="KW-0472">Membrane</keyword>
<evidence type="ECO:0000256" key="2">
    <source>
        <dbReference type="SAM" id="Phobius"/>
    </source>
</evidence>
<accession>A0ABT0DAP5</accession>
<feature type="compositionally biased region" description="Pro residues" evidence="1">
    <location>
        <begin position="244"/>
        <end position="264"/>
    </location>
</feature>
<dbReference type="Proteomes" id="UP001203284">
    <property type="component" value="Unassembled WGS sequence"/>
</dbReference>
<feature type="region of interest" description="Disordered" evidence="1">
    <location>
        <begin position="244"/>
        <end position="315"/>
    </location>
</feature>